<organism evidence="3 4">
    <name type="scientific">Chelatococcus albus</name>
    <dbReference type="NCBI Taxonomy" id="3047466"/>
    <lineage>
        <taxon>Bacteria</taxon>
        <taxon>Pseudomonadati</taxon>
        <taxon>Pseudomonadota</taxon>
        <taxon>Alphaproteobacteria</taxon>
        <taxon>Hyphomicrobiales</taxon>
        <taxon>Chelatococcaceae</taxon>
        <taxon>Chelatococcus</taxon>
    </lineage>
</organism>
<protein>
    <submittedName>
        <fullName evidence="3">Uncharacterized protein</fullName>
    </submittedName>
</protein>
<sequence length="49" mass="5211">MLPIPSNHHPHPPPETDRVRHARPFVPISLGLLALLGLTSAVLTLLASG</sequence>
<keyword evidence="2" id="KW-0812">Transmembrane</keyword>
<dbReference type="Proteomes" id="UP001321492">
    <property type="component" value="Unassembled WGS sequence"/>
</dbReference>
<evidence type="ECO:0000313" key="4">
    <source>
        <dbReference type="Proteomes" id="UP001321492"/>
    </source>
</evidence>
<gene>
    <name evidence="3" type="ORF">QNA08_08095</name>
</gene>
<accession>A0ABT7AFN3</accession>
<comment type="caution">
    <text evidence="3">The sequence shown here is derived from an EMBL/GenBank/DDBJ whole genome shotgun (WGS) entry which is preliminary data.</text>
</comment>
<evidence type="ECO:0000256" key="2">
    <source>
        <dbReference type="SAM" id="Phobius"/>
    </source>
</evidence>
<name>A0ABT7AFN3_9HYPH</name>
<dbReference type="RefSeq" id="WP_283740192.1">
    <property type="nucleotide sequence ID" value="NZ_JASJEV010000004.1"/>
</dbReference>
<keyword evidence="2" id="KW-1133">Transmembrane helix</keyword>
<dbReference type="EMBL" id="JASJEV010000004">
    <property type="protein sequence ID" value="MDJ1158192.1"/>
    <property type="molecule type" value="Genomic_DNA"/>
</dbReference>
<reference evidence="3 4" key="1">
    <citation type="submission" date="2023-05" db="EMBL/GenBank/DDBJ databases">
        <title>Chelatococcus sp. nov., a moderately thermophilic bacterium isolated from hot spring microbial mat.</title>
        <authorList>
            <person name="Hu C.-J."/>
            <person name="Li W.-J."/>
        </authorList>
    </citation>
    <scope>NUCLEOTIDE SEQUENCE [LARGE SCALE GENOMIC DNA]</scope>
    <source>
        <strain evidence="3 4">SYSU G07232</strain>
    </source>
</reference>
<evidence type="ECO:0000313" key="3">
    <source>
        <dbReference type="EMBL" id="MDJ1158192.1"/>
    </source>
</evidence>
<keyword evidence="2" id="KW-0472">Membrane</keyword>
<evidence type="ECO:0000256" key="1">
    <source>
        <dbReference type="SAM" id="MobiDB-lite"/>
    </source>
</evidence>
<feature type="transmembrane region" description="Helical" evidence="2">
    <location>
        <begin position="25"/>
        <end position="47"/>
    </location>
</feature>
<feature type="region of interest" description="Disordered" evidence="1">
    <location>
        <begin position="1"/>
        <end position="20"/>
    </location>
</feature>
<proteinExistence type="predicted"/>
<keyword evidence="4" id="KW-1185">Reference proteome</keyword>